<evidence type="ECO:0000256" key="1">
    <source>
        <dbReference type="ARBA" id="ARBA00004651"/>
    </source>
</evidence>
<accession>A0A084JQW4</accession>
<dbReference type="InterPro" id="IPR000515">
    <property type="entry name" value="MetI-like"/>
</dbReference>
<feature type="transmembrane region" description="Helical" evidence="7">
    <location>
        <begin position="260"/>
        <end position="277"/>
    </location>
</feature>
<dbReference type="PANTHER" id="PTHR43744">
    <property type="entry name" value="ABC TRANSPORTER PERMEASE PROTEIN MG189-RELATED-RELATED"/>
    <property type="match status" value="1"/>
</dbReference>
<dbReference type="PROSITE" id="PS50928">
    <property type="entry name" value="ABC_TM1"/>
    <property type="match status" value="1"/>
</dbReference>
<dbReference type="GO" id="GO:0005886">
    <property type="term" value="C:plasma membrane"/>
    <property type="evidence" value="ECO:0007669"/>
    <property type="project" value="UniProtKB-SubCell"/>
</dbReference>
<keyword evidence="3" id="KW-1003">Cell membrane</keyword>
<dbReference type="EMBL" id="JPME01000005">
    <property type="protein sequence ID" value="KEZ91348.1"/>
    <property type="molecule type" value="Genomic_DNA"/>
</dbReference>
<organism evidence="9 10">
    <name type="scientific">Lacrimispora celerecrescens</name>
    <dbReference type="NCBI Taxonomy" id="29354"/>
    <lineage>
        <taxon>Bacteria</taxon>
        <taxon>Bacillati</taxon>
        <taxon>Bacillota</taxon>
        <taxon>Clostridia</taxon>
        <taxon>Lachnospirales</taxon>
        <taxon>Lachnospiraceae</taxon>
        <taxon>Lacrimispora</taxon>
    </lineage>
</organism>
<keyword evidence="10" id="KW-1185">Reference proteome</keyword>
<evidence type="ECO:0000313" key="9">
    <source>
        <dbReference type="EMBL" id="KEZ91348.1"/>
    </source>
</evidence>
<keyword evidence="2 7" id="KW-0813">Transport</keyword>
<dbReference type="InterPro" id="IPR035906">
    <property type="entry name" value="MetI-like_sf"/>
</dbReference>
<feature type="transmembrane region" description="Helical" evidence="7">
    <location>
        <begin position="80"/>
        <end position="98"/>
    </location>
</feature>
<dbReference type="CDD" id="cd06261">
    <property type="entry name" value="TM_PBP2"/>
    <property type="match status" value="1"/>
</dbReference>
<comment type="caution">
    <text evidence="9">The sequence shown here is derived from an EMBL/GenBank/DDBJ whole genome shotgun (WGS) entry which is preliminary data.</text>
</comment>
<dbReference type="PANTHER" id="PTHR43744:SF9">
    <property type="entry name" value="POLYGALACTURONAN_RHAMNOGALACTURONAN TRANSPORT SYSTEM PERMEASE PROTEIN YTCP"/>
    <property type="match status" value="1"/>
</dbReference>
<gene>
    <name evidence="9" type="ORF">IO98_03480</name>
</gene>
<protein>
    <submittedName>
        <fullName evidence="9">ABC transporter permease</fullName>
    </submittedName>
</protein>
<keyword evidence="4 7" id="KW-0812">Transmembrane</keyword>
<comment type="subcellular location">
    <subcellularLocation>
        <location evidence="1 7">Cell membrane</location>
        <topology evidence="1 7">Multi-pass membrane protein</topology>
    </subcellularLocation>
</comment>
<evidence type="ECO:0000256" key="4">
    <source>
        <dbReference type="ARBA" id="ARBA00022692"/>
    </source>
</evidence>
<keyword evidence="5 7" id="KW-1133">Transmembrane helix</keyword>
<evidence type="ECO:0000259" key="8">
    <source>
        <dbReference type="PROSITE" id="PS50928"/>
    </source>
</evidence>
<evidence type="ECO:0000256" key="5">
    <source>
        <dbReference type="ARBA" id="ARBA00022989"/>
    </source>
</evidence>
<sequence length="292" mass="32913">MKKNKKFKWFPVLNTIILIMLALICVIPLVHVAAVSFSSSAAASAGDVSLWPKDFTTSSYSFVAKRPAFWRSMKVSVTRIIMGGGLSILLTITAAYPLSQPKASFRFRTVYAWFFFITMIFNAGLIPWYMVIRQFGLLDSIWALILPGAVPVFSVILLLNFFREVPRELAEAAFIDGAGHWRTLWTIYVPLSKPALATLLLFSLVANWNSWFDGLILMNNPDKYPLQTYIQTIAVQRSFSMMTREEIQQMATISDRTLRSAQIFLGSLPIVIVYPFLQKYFVKGIVLGGVKG</sequence>
<dbReference type="Pfam" id="PF00528">
    <property type="entry name" value="BPD_transp_1"/>
    <property type="match status" value="1"/>
</dbReference>
<feature type="transmembrane region" description="Helical" evidence="7">
    <location>
        <begin position="110"/>
        <end position="129"/>
    </location>
</feature>
<proteinExistence type="inferred from homology"/>
<dbReference type="RefSeq" id="WP_038277900.1">
    <property type="nucleotide sequence ID" value="NZ_JPME01000005.1"/>
</dbReference>
<reference evidence="9 10" key="1">
    <citation type="submission" date="2014-07" db="EMBL/GenBank/DDBJ databases">
        <title>Draft genome of Clostridium celerecrescens 152B isolated from sediments associated with methane hydrate from Krishna Godavari basin.</title>
        <authorList>
            <person name="Honkalas V.S."/>
            <person name="Dabir A.P."/>
            <person name="Arora P."/>
            <person name="Dhakephalkar P.K."/>
        </authorList>
    </citation>
    <scope>NUCLEOTIDE SEQUENCE [LARGE SCALE GENOMIC DNA]</scope>
    <source>
        <strain evidence="9 10">152B</strain>
    </source>
</reference>
<comment type="similarity">
    <text evidence="7">Belongs to the binding-protein-dependent transport system permease family.</text>
</comment>
<dbReference type="Gene3D" id="1.10.3720.10">
    <property type="entry name" value="MetI-like"/>
    <property type="match status" value="1"/>
</dbReference>
<dbReference type="STRING" id="29354.IO98_03480"/>
<dbReference type="Proteomes" id="UP000028525">
    <property type="component" value="Unassembled WGS sequence"/>
</dbReference>
<evidence type="ECO:0000256" key="7">
    <source>
        <dbReference type="RuleBase" id="RU363032"/>
    </source>
</evidence>
<evidence type="ECO:0000256" key="3">
    <source>
        <dbReference type="ARBA" id="ARBA00022475"/>
    </source>
</evidence>
<dbReference type="AlphaFoldDB" id="A0A084JQW4"/>
<evidence type="ECO:0000313" key="10">
    <source>
        <dbReference type="Proteomes" id="UP000028525"/>
    </source>
</evidence>
<dbReference type="GO" id="GO:0055085">
    <property type="term" value="P:transmembrane transport"/>
    <property type="evidence" value="ECO:0007669"/>
    <property type="project" value="InterPro"/>
</dbReference>
<feature type="domain" description="ABC transmembrane type-1" evidence="8">
    <location>
        <begin position="69"/>
        <end position="274"/>
    </location>
</feature>
<keyword evidence="6 7" id="KW-0472">Membrane</keyword>
<dbReference type="OrthoDB" id="157184at2"/>
<feature type="transmembrane region" description="Helical" evidence="7">
    <location>
        <begin position="141"/>
        <end position="162"/>
    </location>
</feature>
<name>A0A084JQW4_9FIRM</name>
<dbReference type="SUPFAM" id="SSF161098">
    <property type="entry name" value="MetI-like"/>
    <property type="match status" value="1"/>
</dbReference>
<evidence type="ECO:0000256" key="2">
    <source>
        <dbReference type="ARBA" id="ARBA00022448"/>
    </source>
</evidence>
<evidence type="ECO:0000256" key="6">
    <source>
        <dbReference type="ARBA" id="ARBA00023136"/>
    </source>
</evidence>
<feature type="transmembrane region" description="Helical" evidence="7">
    <location>
        <begin position="183"/>
        <end position="208"/>
    </location>
</feature>